<sequence length="295" mass="33434">MYALTHIRRMSNTSSIVAKNIQWLMDQRKTNPYELQRATGVPQPTIHRILTGESKDPRTKSLQPLADHFGVPLADLRERDLSAPADALEGLKPGSFMRITEAGQGDQRFTLIPKVRLRLTAGISGYDVEPEPFDGTTAALPTGWIERHGYDRSKLISIVVRGESMETTLYEGDLVVVNTADQKLIDGAVYAINYEGEPVVKRLTRDAGQWWLTSDNPDQRRYYRRTCDETTKIIGRVQLREELSVPVMLVARDSEGWMGIRARAEFDPDPYVYALLGMRDIEWAPLRRRCETEGA</sequence>
<name>B9TGR6_RICCO</name>
<dbReference type="InterPro" id="IPR039418">
    <property type="entry name" value="LexA-like"/>
</dbReference>
<dbReference type="PROSITE" id="PS50943">
    <property type="entry name" value="HTH_CROC1"/>
    <property type="match status" value="1"/>
</dbReference>
<dbReference type="STRING" id="3988.B9TGR6"/>
<dbReference type="CDD" id="cd06529">
    <property type="entry name" value="S24_LexA-like"/>
    <property type="match status" value="1"/>
</dbReference>
<keyword evidence="1" id="KW-0805">Transcription regulation</keyword>
<dbReference type="PANTHER" id="PTHR40661">
    <property type="match status" value="1"/>
</dbReference>
<keyword evidence="2" id="KW-0238">DNA-binding</keyword>
<dbReference type="InterPro" id="IPR001387">
    <property type="entry name" value="Cro/C1-type_HTH"/>
</dbReference>
<dbReference type="eggNOG" id="ENOG502T1W5">
    <property type="taxonomic scope" value="Eukaryota"/>
</dbReference>
<proteinExistence type="predicted"/>
<dbReference type="Pfam" id="PF13443">
    <property type="entry name" value="HTH_26"/>
    <property type="match status" value="1"/>
</dbReference>
<accession>B9TGR6</accession>
<keyword evidence="6" id="KW-1185">Reference proteome</keyword>
<dbReference type="EMBL" id="EQ980866">
    <property type="protein sequence ID" value="EEF24949.1"/>
    <property type="molecule type" value="Genomic_DNA"/>
</dbReference>
<dbReference type="InterPro" id="IPR010982">
    <property type="entry name" value="Lambda_DNA-bd_dom_sf"/>
</dbReference>
<dbReference type="AlphaFoldDB" id="B9TGR6"/>
<evidence type="ECO:0000259" key="4">
    <source>
        <dbReference type="PROSITE" id="PS50943"/>
    </source>
</evidence>
<dbReference type="PANTHER" id="PTHR40661:SF1">
    <property type="entry name" value="HTH CRO_C1-TYPE DOMAIN-CONTAINING PROTEIN"/>
    <property type="match status" value="1"/>
</dbReference>
<dbReference type="InParanoid" id="B9TGR6"/>
<dbReference type="GO" id="GO:0003677">
    <property type="term" value="F:DNA binding"/>
    <property type="evidence" value="ECO:0007669"/>
    <property type="project" value="UniProtKB-KW"/>
</dbReference>
<dbReference type="InterPro" id="IPR015927">
    <property type="entry name" value="Peptidase_S24_S26A/B/C"/>
</dbReference>
<dbReference type="Gene3D" id="1.10.260.40">
    <property type="entry name" value="lambda repressor-like DNA-binding domains"/>
    <property type="match status" value="1"/>
</dbReference>
<evidence type="ECO:0000313" key="6">
    <source>
        <dbReference type="Proteomes" id="UP000008311"/>
    </source>
</evidence>
<dbReference type="SMART" id="SM00530">
    <property type="entry name" value="HTH_XRE"/>
    <property type="match status" value="1"/>
</dbReference>
<evidence type="ECO:0000313" key="5">
    <source>
        <dbReference type="EMBL" id="EEF24949.1"/>
    </source>
</evidence>
<evidence type="ECO:0000256" key="3">
    <source>
        <dbReference type="ARBA" id="ARBA00023163"/>
    </source>
</evidence>
<protein>
    <recommendedName>
        <fullName evidence="4">HTH cro/C1-type domain-containing protein</fullName>
    </recommendedName>
</protein>
<dbReference type="SUPFAM" id="SSF51306">
    <property type="entry name" value="LexA/Signal peptidase"/>
    <property type="match status" value="1"/>
</dbReference>
<evidence type="ECO:0000256" key="2">
    <source>
        <dbReference type="ARBA" id="ARBA00023125"/>
    </source>
</evidence>
<dbReference type="Pfam" id="PF00717">
    <property type="entry name" value="Peptidase_S24"/>
    <property type="match status" value="1"/>
</dbReference>
<dbReference type="Gene3D" id="2.10.109.10">
    <property type="entry name" value="Umud Fragment, subunit A"/>
    <property type="match status" value="1"/>
</dbReference>
<dbReference type="CDD" id="cd00093">
    <property type="entry name" value="HTH_XRE"/>
    <property type="match status" value="1"/>
</dbReference>
<keyword evidence="3" id="KW-0804">Transcription</keyword>
<reference evidence="6" key="1">
    <citation type="journal article" date="2010" name="Nat. Biotechnol.">
        <title>Draft genome sequence of the oilseed species Ricinus communis.</title>
        <authorList>
            <person name="Chan A.P."/>
            <person name="Crabtree J."/>
            <person name="Zhao Q."/>
            <person name="Lorenzi H."/>
            <person name="Orvis J."/>
            <person name="Puiu D."/>
            <person name="Melake-Berhan A."/>
            <person name="Jones K.M."/>
            <person name="Redman J."/>
            <person name="Chen G."/>
            <person name="Cahoon E.B."/>
            <person name="Gedil M."/>
            <person name="Stanke M."/>
            <person name="Haas B.J."/>
            <person name="Wortman J.R."/>
            <person name="Fraser-Liggett C.M."/>
            <person name="Ravel J."/>
            <person name="Rabinowicz P.D."/>
        </authorList>
    </citation>
    <scope>NUCLEOTIDE SEQUENCE [LARGE SCALE GENOMIC DNA]</scope>
    <source>
        <strain evidence="6">cv. Hale</strain>
    </source>
</reference>
<dbReference type="InterPro" id="IPR036286">
    <property type="entry name" value="LexA/Signal_pep-like_sf"/>
</dbReference>
<feature type="domain" description="HTH cro/C1-type" evidence="4">
    <location>
        <begin position="34"/>
        <end position="76"/>
    </location>
</feature>
<organism evidence="5 6">
    <name type="scientific">Ricinus communis</name>
    <name type="common">Castor bean</name>
    <dbReference type="NCBI Taxonomy" id="3988"/>
    <lineage>
        <taxon>Eukaryota</taxon>
        <taxon>Viridiplantae</taxon>
        <taxon>Streptophyta</taxon>
        <taxon>Embryophyta</taxon>
        <taxon>Tracheophyta</taxon>
        <taxon>Spermatophyta</taxon>
        <taxon>Magnoliopsida</taxon>
        <taxon>eudicotyledons</taxon>
        <taxon>Gunneridae</taxon>
        <taxon>Pentapetalae</taxon>
        <taxon>rosids</taxon>
        <taxon>fabids</taxon>
        <taxon>Malpighiales</taxon>
        <taxon>Euphorbiaceae</taxon>
        <taxon>Acalyphoideae</taxon>
        <taxon>Acalypheae</taxon>
        <taxon>Ricinus</taxon>
    </lineage>
</organism>
<dbReference type="Proteomes" id="UP000008311">
    <property type="component" value="Unassembled WGS sequence"/>
</dbReference>
<dbReference type="SUPFAM" id="SSF47413">
    <property type="entry name" value="lambda repressor-like DNA-binding domains"/>
    <property type="match status" value="1"/>
</dbReference>
<gene>
    <name evidence="5" type="ORF">RCOM_1870410</name>
</gene>
<evidence type="ECO:0000256" key="1">
    <source>
        <dbReference type="ARBA" id="ARBA00023015"/>
    </source>
</evidence>